<dbReference type="InterPro" id="IPR036661">
    <property type="entry name" value="Luciferase-like_sf"/>
</dbReference>
<organism evidence="7 8">
    <name type="scientific">Leucobacter iarius</name>
    <dbReference type="NCBI Taxonomy" id="333963"/>
    <lineage>
        <taxon>Bacteria</taxon>
        <taxon>Bacillati</taxon>
        <taxon>Actinomycetota</taxon>
        <taxon>Actinomycetes</taxon>
        <taxon>Micrococcales</taxon>
        <taxon>Microbacteriaceae</taxon>
        <taxon>Leucobacter</taxon>
    </lineage>
</organism>
<dbReference type="Pfam" id="PF00296">
    <property type="entry name" value="Bac_luciferase"/>
    <property type="match status" value="1"/>
</dbReference>
<dbReference type="NCBIfam" id="TIGR03860">
    <property type="entry name" value="FMN_nitrolo"/>
    <property type="match status" value="1"/>
</dbReference>
<evidence type="ECO:0000256" key="1">
    <source>
        <dbReference type="ARBA" id="ARBA00022630"/>
    </source>
</evidence>
<dbReference type="Gene3D" id="3.20.20.30">
    <property type="entry name" value="Luciferase-like domain"/>
    <property type="match status" value="1"/>
</dbReference>
<evidence type="ECO:0000313" key="7">
    <source>
        <dbReference type="EMBL" id="GAA1788362.1"/>
    </source>
</evidence>
<gene>
    <name evidence="7" type="ORF">GCM10009768_16750</name>
</gene>
<comment type="similarity">
    <text evidence="5">Belongs to the NtaA/SnaA/DszA monooxygenase family.</text>
</comment>
<dbReference type="Proteomes" id="UP001500851">
    <property type="component" value="Unassembled WGS sequence"/>
</dbReference>
<name>A0ABN2LHL5_9MICO</name>
<reference evidence="7 8" key="1">
    <citation type="journal article" date="2019" name="Int. J. Syst. Evol. Microbiol.">
        <title>The Global Catalogue of Microorganisms (GCM) 10K type strain sequencing project: providing services to taxonomists for standard genome sequencing and annotation.</title>
        <authorList>
            <consortium name="The Broad Institute Genomics Platform"/>
            <consortium name="The Broad Institute Genome Sequencing Center for Infectious Disease"/>
            <person name="Wu L."/>
            <person name="Ma J."/>
        </authorList>
    </citation>
    <scope>NUCLEOTIDE SEQUENCE [LARGE SCALE GENOMIC DNA]</scope>
    <source>
        <strain evidence="7 8">JCM 14736</strain>
    </source>
</reference>
<proteinExistence type="inferred from homology"/>
<evidence type="ECO:0000256" key="3">
    <source>
        <dbReference type="ARBA" id="ARBA00023002"/>
    </source>
</evidence>
<evidence type="ECO:0000256" key="2">
    <source>
        <dbReference type="ARBA" id="ARBA00022643"/>
    </source>
</evidence>
<dbReference type="InterPro" id="IPR016215">
    <property type="entry name" value="NTA_MOA"/>
</dbReference>
<evidence type="ECO:0000313" key="8">
    <source>
        <dbReference type="Proteomes" id="UP001500851"/>
    </source>
</evidence>
<dbReference type="PANTHER" id="PTHR30011:SF16">
    <property type="entry name" value="C2H2 FINGER DOMAIN TRANSCRIPTION FACTOR (EUROFUNG)-RELATED"/>
    <property type="match status" value="1"/>
</dbReference>
<dbReference type="PIRSF" id="PIRSF000337">
    <property type="entry name" value="NTA_MOA"/>
    <property type="match status" value="1"/>
</dbReference>
<keyword evidence="2" id="KW-0288">FMN</keyword>
<evidence type="ECO:0000259" key="6">
    <source>
        <dbReference type="Pfam" id="PF00296"/>
    </source>
</evidence>
<dbReference type="PANTHER" id="PTHR30011">
    <property type="entry name" value="ALKANESULFONATE MONOOXYGENASE-RELATED"/>
    <property type="match status" value="1"/>
</dbReference>
<evidence type="ECO:0000256" key="4">
    <source>
        <dbReference type="ARBA" id="ARBA00023033"/>
    </source>
</evidence>
<protein>
    <submittedName>
        <fullName evidence="7">LLM class flavin-dependent oxidoreductase</fullName>
    </submittedName>
</protein>
<sequence length="471" mass="51351">MPQHPRTDRDHLILALSYWPTGATNSGWRSRSSSLDGIFDPGLLAETARTAERGVFDYFFWGNTEDSSNANPGGVIRNAFQFNGFAAASYLAAVTSRIGLIASVNTTYSDPYLTAQLASNVDHLSRGRFGVNFVAGAPGGAAHRNFGHGERPDHADAYVRAGEFLEVFTRLQDSWSDDWFVGDKEGGRLFAPEAAEPIDFVGTHFQVAGPLNAPRSPQGRVPILHAGTSEESFALGARYADVRFSPYASIEWNRAYAQRNRELAVAAGRAPEDYAFVVGANIYVGETRARARELFNEVQRNLVERFSPVVVGRHLGLDLGEVRPSERVIDVVDPTALPADGTGRALLDEFAGIVGDHDFTFDDLFRFAANKKNFPVVVGDPREVADWIEAGYVSGAFDGVKVFPPFMRTAFADFVDFVVPELQRRGVARTSYTTETLREHFGLARPGVLRRSAGSSARPAVAAAELQGVNA</sequence>
<accession>A0ABN2LHL5</accession>
<evidence type="ECO:0000256" key="5">
    <source>
        <dbReference type="ARBA" id="ARBA00033748"/>
    </source>
</evidence>
<keyword evidence="8" id="KW-1185">Reference proteome</keyword>
<comment type="caution">
    <text evidence="7">The sequence shown here is derived from an EMBL/GenBank/DDBJ whole genome shotgun (WGS) entry which is preliminary data.</text>
</comment>
<keyword evidence="1" id="KW-0285">Flavoprotein</keyword>
<keyword evidence="3" id="KW-0560">Oxidoreductase</keyword>
<dbReference type="EMBL" id="BAAAOB010000001">
    <property type="protein sequence ID" value="GAA1788362.1"/>
    <property type="molecule type" value="Genomic_DNA"/>
</dbReference>
<dbReference type="InterPro" id="IPR051260">
    <property type="entry name" value="Diverse_substr_monoxygenases"/>
</dbReference>
<dbReference type="SUPFAM" id="SSF51679">
    <property type="entry name" value="Bacterial luciferase-like"/>
    <property type="match status" value="1"/>
</dbReference>
<dbReference type="RefSeq" id="WP_344031344.1">
    <property type="nucleotide sequence ID" value="NZ_BAAAOB010000001.1"/>
</dbReference>
<keyword evidence="4" id="KW-0503">Monooxygenase</keyword>
<dbReference type="InterPro" id="IPR011251">
    <property type="entry name" value="Luciferase-like_dom"/>
</dbReference>
<feature type="domain" description="Luciferase-like" evidence="6">
    <location>
        <begin position="32"/>
        <end position="397"/>
    </location>
</feature>